<organism evidence="2 3">
    <name type="scientific">Anaerotignum neopropionicum</name>
    <dbReference type="NCBI Taxonomy" id="36847"/>
    <lineage>
        <taxon>Bacteria</taxon>
        <taxon>Bacillati</taxon>
        <taxon>Bacillota</taxon>
        <taxon>Clostridia</taxon>
        <taxon>Lachnospirales</taxon>
        <taxon>Anaerotignaceae</taxon>
        <taxon>Anaerotignum</taxon>
    </lineage>
</organism>
<reference evidence="2 3" key="1">
    <citation type="submission" date="2016-01" db="EMBL/GenBank/DDBJ databases">
        <title>Genome sequence of Clostridium neopropionicum X4, DSM-3847.</title>
        <authorList>
            <person name="Poehlein A."/>
            <person name="Beck M.H."/>
            <person name="Bengelsdorf F.R."/>
            <person name="Daniel R."/>
            <person name="Duerre P."/>
        </authorList>
    </citation>
    <scope>NUCLEOTIDE SEQUENCE [LARGE SCALE GENOMIC DNA]</scope>
    <source>
        <strain evidence="2 3">DSM-3847</strain>
    </source>
</reference>
<dbReference type="Pfam" id="PF13338">
    <property type="entry name" value="AbiEi_4"/>
    <property type="match status" value="1"/>
</dbReference>
<gene>
    <name evidence="2" type="ORF">CLNEO_25040</name>
</gene>
<evidence type="ECO:0000313" key="3">
    <source>
        <dbReference type="Proteomes" id="UP000070539"/>
    </source>
</evidence>
<dbReference type="RefSeq" id="WP_096348811.1">
    <property type="nucleotide sequence ID" value="NZ_LRVM01000010.1"/>
</dbReference>
<dbReference type="EMBL" id="LRVM01000010">
    <property type="protein sequence ID" value="KXL52155.1"/>
    <property type="molecule type" value="Genomic_DNA"/>
</dbReference>
<dbReference type="InterPro" id="IPR025159">
    <property type="entry name" value="AbiEi_N"/>
</dbReference>
<accession>A0A136WCA5</accession>
<comment type="caution">
    <text evidence="2">The sequence shown here is derived from an EMBL/GenBank/DDBJ whole genome shotgun (WGS) entry which is preliminary data.</text>
</comment>
<name>A0A136WCA5_9FIRM</name>
<keyword evidence="3" id="KW-1185">Reference proteome</keyword>
<evidence type="ECO:0000313" key="2">
    <source>
        <dbReference type="EMBL" id="KXL52155.1"/>
    </source>
</evidence>
<proteinExistence type="predicted"/>
<protein>
    <recommendedName>
        <fullName evidence="1">AbiEi antitoxin N-terminal domain-containing protein</fullName>
    </recommendedName>
</protein>
<dbReference type="OrthoDB" id="9801429at2"/>
<dbReference type="PATRIC" id="fig|36847.3.peg.2930"/>
<evidence type="ECO:0000259" key="1">
    <source>
        <dbReference type="Pfam" id="PF13338"/>
    </source>
</evidence>
<sequence>MGATELIMQMAKKNNGMITTAMVVEAEISRGNLKYLVDKDLLEKATRGVYILPEVREDEFFNLQSRFKRGVFSHETALFLLDLTDRTPNYYYMTFPASYNLAKPKEENVRCSQSNKSLYNIGITILQSPSGNSVKGYCMERTLCDILRLQSHTNIQVITDAFKRYTKRPDKNIPLLSEYAKIFRVEKRIRPYLEVLL</sequence>
<feature type="domain" description="AbiEi antitoxin N-terminal" evidence="1">
    <location>
        <begin position="6"/>
        <end position="53"/>
    </location>
</feature>
<dbReference type="AlphaFoldDB" id="A0A136WCA5"/>
<dbReference type="Proteomes" id="UP000070539">
    <property type="component" value="Unassembled WGS sequence"/>
</dbReference>